<dbReference type="eggNOG" id="COG0840">
    <property type="taxonomic scope" value="Bacteria"/>
</dbReference>
<keyword evidence="6 8" id="KW-0807">Transducer</keyword>
<dbReference type="PROSITE" id="PS50111">
    <property type="entry name" value="CHEMOTAXIS_TRANSDUC_2"/>
    <property type="match status" value="1"/>
</dbReference>
<geneLocation type="plasmid" evidence="14">
    <name>pEubeli2</name>
</geneLocation>
<dbReference type="GO" id="GO:0007165">
    <property type="term" value="P:signal transduction"/>
    <property type="evidence" value="ECO:0007669"/>
    <property type="project" value="UniProtKB-KW"/>
</dbReference>
<dbReference type="Proteomes" id="UP000001476">
    <property type="component" value="Plasmid pEubeli2"/>
</dbReference>
<evidence type="ECO:0000256" key="7">
    <source>
        <dbReference type="ARBA" id="ARBA00029447"/>
    </source>
</evidence>
<keyword evidence="4 10" id="KW-1133">Transmembrane helix</keyword>
<accession>C4Z687</accession>
<dbReference type="PANTHER" id="PTHR32089:SF112">
    <property type="entry name" value="LYSOZYME-LIKE PROTEIN-RELATED"/>
    <property type="match status" value="1"/>
</dbReference>
<dbReference type="GO" id="GO:0005886">
    <property type="term" value="C:plasma membrane"/>
    <property type="evidence" value="ECO:0007669"/>
    <property type="project" value="UniProtKB-SubCell"/>
</dbReference>
<dbReference type="InterPro" id="IPR029151">
    <property type="entry name" value="Sensor-like_sf"/>
</dbReference>
<evidence type="ECO:0000259" key="11">
    <source>
        <dbReference type="PROSITE" id="PS50111"/>
    </source>
</evidence>
<name>C4Z687_LACE2</name>
<dbReference type="GeneID" id="41357062"/>
<organism evidence="13 14">
    <name type="scientific">Lachnospira eligens (strain ATCC 27750 / DSM 3376 / VPI C15-48 / C15-B4)</name>
    <name type="common">Eubacterium eligens</name>
    <dbReference type="NCBI Taxonomy" id="515620"/>
    <lineage>
        <taxon>Bacteria</taxon>
        <taxon>Bacillati</taxon>
        <taxon>Bacillota</taxon>
        <taxon>Clostridia</taxon>
        <taxon>Lachnospirales</taxon>
        <taxon>Lachnospiraceae</taxon>
        <taxon>Lachnospira</taxon>
    </lineage>
</organism>
<keyword evidence="5 10" id="KW-0472">Membrane</keyword>
<dbReference type="PROSITE" id="PS50885">
    <property type="entry name" value="HAMP"/>
    <property type="match status" value="1"/>
</dbReference>
<dbReference type="Gene3D" id="1.10.287.950">
    <property type="entry name" value="Methyl-accepting chemotaxis protein"/>
    <property type="match status" value="1"/>
</dbReference>
<evidence type="ECO:0000256" key="4">
    <source>
        <dbReference type="ARBA" id="ARBA00022989"/>
    </source>
</evidence>
<gene>
    <name evidence="13" type="ordered locus">EUBELI_20334</name>
</gene>
<evidence type="ECO:0000256" key="6">
    <source>
        <dbReference type="ARBA" id="ARBA00023224"/>
    </source>
</evidence>
<dbReference type="CDD" id="cd06225">
    <property type="entry name" value="HAMP"/>
    <property type="match status" value="1"/>
</dbReference>
<comment type="similarity">
    <text evidence="7">Belongs to the methyl-accepting chemotaxis (MCP) protein family.</text>
</comment>
<dbReference type="SMART" id="SM00283">
    <property type="entry name" value="MA"/>
    <property type="match status" value="1"/>
</dbReference>
<dbReference type="Pfam" id="PF00015">
    <property type="entry name" value="MCPsignal"/>
    <property type="match status" value="1"/>
</dbReference>
<evidence type="ECO:0000259" key="12">
    <source>
        <dbReference type="PROSITE" id="PS50885"/>
    </source>
</evidence>
<dbReference type="InterPro" id="IPR033463">
    <property type="entry name" value="sCache_3"/>
</dbReference>
<evidence type="ECO:0000256" key="10">
    <source>
        <dbReference type="SAM" id="Phobius"/>
    </source>
</evidence>
<dbReference type="RefSeq" id="WP_012740607.1">
    <property type="nucleotide sequence ID" value="NC_012780.1"/>
</dbReference>
<dbReference type="PANTHER" id="PTHR32089">
    <property type="entry name" value="METHYL-ACCEPTING CHEMOTAXIS PROTEIN MCPB"/>
    <property type="match status" value="1"/>
</dbReference>
<feature type="domain" description="HAMP" evidence="12">
    <location>
        <begin position="257"/>
        <end position="312"/>
    </location>
</feature>
<comment type="subcellular location">
    <subcellularLocation>
        <location evidence="1">Cell membrane</location>
        <topology evidence="1">Multi-pass membrane protein</topology>
    </subcellularLocation>
</comment>
<protein>
    <submittedName>
        <fullName evidence="13">Methyl-accepting chemotaxis protein</fullName>
    </submittedName>
</protein>
<keyword evidence="14" id="KW-1185">Reference proteome</keyword>
<dbReference type="SMART" id="SM00304">
    <property type="entry name" value="HAMP"/>
    <property type="match status" value="2"/>
</dbReference>
<dbReference type="HOGENOM" id="CLU_000445_107_19_9"/>
<evidence type="ECO:0000256" key="8">
    <source>
        <dbReference type="PROSITE-ProRule" id="PRU00284"/>
    </source>
</evidence>
<feature type="coiled-coil region" evidence="9">
    <location>
        <begin position="14"/>
        <end position="45"/>
    </location>
</feature>
<keyword evidence="9" id="KW-0175">Coiled coil</keyword>
<sequence length="617" mass="66873">MGKMHTKAERTEKVEEIKAENRKKVKEIRAKKKELDAEVKKKARQVAADRKKRRAGITFRLFMLAIVPVIVMVLGLITTTVFSLKSGLEEEAMDGLELLSGAVQSSYEDIKGNYEYKNGRLFKGGEELTIKPAALDIYVKNSKNDVQVTLTYGTKRVLTTLTDKKGARLTGTDISSEVWDVVKTGKTYRDTNYKVDGKRYCAVYVPLKDNNQVVGCVFAGQPTSDITNYIMQKVGTMLIVSAVVLILVGIVATFIAQSISKSIKRASVSVTKVAGGDLTVEVDKTVLKRKDEIGDMGRALETLIIKLREIVGSLAKSATDLGESGNSIDSMASQSSVAAGEISTAVEEISKGAVSQAEDIETATNEIMTMGEQITQIVNNIADLTKTSKNMEEAENASQDTMIELSDAVQRTTDAVARIAKQIETTNESVDKIGNAASLIADIASQTSLLSLNASIESARAGEAGKGFAVVASEIQKLSSQSDSTASKIQEIITDLQNDSKETLEVMRSTEVLVREQYEKLAATKERFKEVGNGINVSKRGTDVIKGNAEVCDSSRVTVVDVISNLSAISEENAASTQQTTSSMQELNATINILAETAAKVKEVSDQLNEDMKYFKM</sequence>
<feature type="transmembrane region" description="Helical" evidence="10">
    <location>
        <begin position="61"/>
        <end position="84"/>
    </location>
</feature>
<keyword evidence="13" id="KW-0614">Plasmid</keyword>
<evidence type="ECO:0000313" key="13">
    <source>
        <dbReference type="EMBL" id="ACR73479.1"/>
    </source>
</evidence>
<evidence type="ECO:0000256" key="9">
    <source>
        <dbReference type="SAM" id="Coils"/>
    </source>
</evidence>
<dbReference type="SUPFAM" id="SSF103190">
    <property type="entry name" value="Sensory domain-like"/>
    <property type="match status" value="1"/>
</dbReference>
<keyword evidence="3 10" id="KW-0812">Transmembrane</keyword>
<reference evidence="13 14" key="1">
    <citation type="journal article" date="2009" name="Proc. Natl. Acad. Sci. U.S.A.">
        <title>Characterizing a model human gut microbiota composed of members of its two dominant bacterial phyla.</title>
        <authorList>
            <person name="Mahowald M.A."/>
            <person name="Rey F.E."/>
            <person name="Seedorf H."/>
            <person name="Turnbaugh P.J."/>
            <person name="Fulton R.S."/>
            <person name="Wollam A."/>
            <person name="Shah N."/>
            <person name="Wang C."/>
            <person name="Magrini V."/>
            <person name="Wilson R.K."/>
            <person name="Cantarel B.L."/>
            <person name="Coutinho P.M."/>
            <person name="Henrissat B."/>
            <person name="Crock L.W."/>
            <person name="Russell A."/>
            <person name="Verberkmoes N.C."/>
            <person name="Hettich R.L."/>
            <person name="Gordon J.I."/>
        </authorList>
    </citation>
    <scope>NUCLEOTIDE SEQUENCE [LARGE SCALE GENOMIC DNA]</scope>
    <source>
        <strain evidence="14">ATCC 27750 / DSM 3376 / VPI C15-48 / C15-B4</strain>
        <plasmid evidence="13">unnamed</plasmid>
    </source>
</reference>
<evidence type="ECO:0000256" key="1">
    <source>
        <dbReference type="ARBA" id="ARBA00004651"/>
    </source>
</evidence>
<dbReference type="EMBL" id="CP001106">
    <property type="protein sequence ID" value="ACR73479.1"/>
    <property type="molecule type" value="Genomic_DNA"/>
</dbReference>
<feature type="transmembrane region" description="Helical" evidence="10">
    <location>
        <begin position="234"/>
        <end position="256"/>
    </location>
</feature>
<keyword evidence="2" id="KW-1003">Cell membrane</keyword>
<evidence type="ECO:0000256" key="5">
    <source>
        <dbReference type="ARBA" id="ARBA00023136"/>
    </source>
</evidence>
<evidence type="ECO:0000313" key="14">
    <source>
        <dbReference type="Proteomes" id="UP000001476"/>
    </source>
</evidence>
<feature type="coiled-coil region" evidence="9">
    <location>
        <begin position="374"/>
        <end position="411"/>
    </location>
</feature>
<evidence type="ECO:0000256" key="2">
    <source>
        <dbReference type="ARBA" id="ARBA00022475"/>
    </source>
</evidence>
<feature type="domain" description="Methyl-accepting transducer" evidence="11">
    <location>
        <begin position="331"/>
        <end position="588"/>
    </location>
</feature>
<dbReference type="Pfam" id="PF00672">
    <property type="entry name" value="HAMP"/>
    <property type="match status" value="1"/>
</dbReference>
<proteinExistence type="inferred from homology"/>
<dbReference type="InterPro" id="IPR003660">
    <property type="entry name" value="HAMP_dom"/>
</dbReference>
<dbReference type="InterPro" id="IPR004089">
    <property type="entry name" value="MCPsignal_dom"/>
</dbReference>
<dbReference type="SUPFAM" id="SSF58104">
    <property type="entry name" value="Methyl-accepting chemotaxis protein (MCP) signaling domain"/>
    <property type="match status" value="1"/>
</dbReference>
<dbReference type="Gene3D" id="6.10.340.10">
    <property type="match status" value="1"/>
</dbReference>
<evidence type="ECO:0000256" key="3">
    <source>
        <dbReference type="ARBA" id="ARBA00022692"/>
    </source>
</evidence>
<dbReference type="Pfam" id="PF17202">
    <property type="entry name" value="sCache_3_3"/>
    <property type="match status" value="1"/>
</dbReference>
<dbReference type="KEGG" id="eel:EUBELI_20334"/>
<dbReference type="AlphaFoldDB" id="C4Z687"/>